<evidence type="ECO:0000313" key="2">
    <source>
        <dbReference type="Proteomes" id="UP001057402"/>
    </source>
</evidence>
<sequence length="332" mass="36775">MSRPMHVALICLLCSAVLLRRSSSELCHPEDKTVLLGIKDSLNNPYALASWTPDTDCCDWYCVECDPMSNRIVTLSINAVSLPGQIPPLIGHLPYLSSIRLHKLTNLTGPIPPSIIRLMNLQFLTLSWINLTGNIPDFLGQLTRLIFLDLSYNNLSGHIPSSLSNPPNLRSLRLDRNRLTGEIPESIGNIQGKSVYIYLSHNQLSGKIPQSFARMDLEYVDLSRNNLEGGVSMLFGGNTSIQVVDISRNRFEFNFSEVVPPTGLIHLDVSHNKVYGGIPKGLTEVAFLQNFNVSYNRLCGEIPVGGSLQGFDEYCYFHNRCLCGAPLAACII</sequence>
<organism evidence="1 2">
    <name type="scientific">Melastoma candidum</name>
    <dbReference type="NCBI Taxonomy" id="119954"/>
    <lineage>
        <taxon>Eukaryota</taxon>
        <taxon>Viridiplantae</taxon>
        <taxon>Streptophyta</taxon>
        <taxon>Embryophyta</taxon>
        <taxon>Tracheophyta</taxon>
        <taxon>Spermatophyta</taxon>
        <taxon>Magnoliopsida</taxon>
        <taxon>eudicotyledons</taxon>
        <taxon>Gunneridae</taxon>
        <taxon>Pentapetalae</taxon>
        <taxon>rosids</taxon>
        <taxon>malvids</taxon>
        <taxon>Myrtales</taxon>
        <taxon>Melastomataceae</taxon>
        <taxon>Melastomatoideae</taxon>
        <taxon>Melastomateae</taxon>
        <taxon>Melastoma</taxon>
    </lineage>
</organism>
<accession>A0ACB9MMW4</accession>
<dbReference type="EMBL" id="CM042888">
    <property type="protein sequence ID" value="KAI4325663.1"/>
    <property type="molecule type" value="Genomic_DNA"/>
</dbReference>
<reference evidence="2" key="1">
    <citation type="journal article" date="2023" name="Front. Plant Sci.">
        <title>Chromosomal-level genome assembly of Melastoma candidum provides insights into trichome evolution.</title>
        <authorList>
            <person name="Zhong Y."/>
            <person name="Wu W."/>
            <person name="Sun C."/>
            <person name="Zou P."/>
            <person name="Liu Y."/>
            <person name="Dai S."/>
            <person name="Zhou R."/>
        </authorList>
    </citation>
    <scope>NUCLEOTIDE SEQUENCE [LARGE SCALE GENOMIC DNA]</scope>
</reference>
<protein>
    <submittedName>
        <fullName evidence="1">Uncharacterized protein</fullName>
    </submittedName>
</protein>
<keyword evidence="2" id="KW-1185">Reference proteome</keyword>
<dbReference type="Proteomes" id="UP001057402">
    <property type="component" value="Chromosome 9"/>
</dbReference>
<name>A0ACB9MMW4_9MYRT</name>
<gene>
    <name evidence="1" type="ORF">MLD38_031043</name>
</gene>
<evidence type="ECO:0000313" key="1">
    <source>
        <dbReference type="EMBL" id="KAI4325663.1"/>
    </source>
</evidence>
<comment type="caution">
    <text evidence="1">The sequence shown here is derived from an EMBL/GenBank/DDBJ whole genome shotgun (WGS) entry which is preliminary data.</text>
</comment>
<proteinExistence type="predicted"/>